<dbReference type="Gene3D" id="3.40.1350.60">
    <property type="match status" value="1"/>
</dbReference>
<dbReference type="Pfam" id="PF03749">
    <property type="entry name" value="SfsA"/>
    <property type="match status" value="1"/>
</dbReference>
<organism evidence="4 5">
    <name type="scientific">Pseudidiomarina indica</name>
    <dbReference type="NCBI Taxonomy" id="1159017"/>
    <lineage>
        <taxon>Bacteria</taxon>
        <taxon>Pseudomonadati</taxon>
        <taxon>Pseudomonadota</taxon>
        <taxon>Gammaproteobacteria</taxon>
        <taxon>Alteromonadales</taxon>
        <taxon>Idiomarinaceae</taxon>
        <taxon>Pseudidiomarina</taxon>
    </lineage>
</organism>
<name>A0A1G6DG45_9GAMM</name>
<sequence length="243" mass="26832">MQFHKTLLPAVLIKRYKRFLADVELPNGDIITVHCPNTGAMTGCAEPGMRVWLSESPNPKRKYPYTWELAETAAGHLICVNTQRANQVAGEALQQQVISQLVPLTQLTAERKYGYDNRRIDWFGLDADERETYIEVKSVTLAEGSQGYFPDTVSERALAHLLSLQDMVADGHRAVVLYVVMHTGIEIVSAAHHIHPAYATQCIQAAAAGVEFYALSCTLSSSAIEPLKSIVVSNQPITIEQNP</sequence>
<evidence type="ECO:0000259" key="2">
    <source>
        <dbReference type="Pfam" id="PF03749"/>
    </source>
</evidence>
<reference evidence="5" key="1">
    <citation type="submission" date="2016-10" db="EMBL/GenBank/DDBJ databases">
        <authorList>
            <person name="Varghese N."/>
            <person name="Submissions S."/>
        </authorList>
    </citation>
    <scope>NUCLEOTIDE SEQUENCE [LARGE SCALE GENOMIC DNA]</scope>
    <source>
        <strain evidence="5">CGMCC 1.10824</strain>
    </source>
</reference>
<dbReference type="NCBIfam" id="TIGR00230">
    <property type="entry name" value="sfsA"/>
    <property type="match status" value="1"/>
</dbReference>
<accession>A0A1G6DG45</accession>
<keyword evidence="5" id="KW-1185">Reference proteome</keyword>
<dbReference type="InterPro" id="IPR041465">
    <property type="entry name" value="SfsA_N"/>
</dbReference>
<dbReference type="Proteomes" id="UP000199626">
    <property type="component" value="Unassembled WGS sequence"/>
</dbReference>
<dbReference type="PANTHER" id="PTHR30545:SF2">
    <property type="entry name" value="SUGAR FERMENTATION STIMULATION PROTEIN A"/>
    <property type="match status" value="1"/>
</dbReference>
<evidence type="ECO:0000313" key="5">
    <source>
        <dbReference type="Proteomes" id="UP000199626"/>
    </source>
</evidence>
<dbReference type="InterPro" id="IPR040452">
    <property type="entry name" value="SfsA_C"/>
</dbReference>
<dbReference type="CDD" id="cd22359">
    <property type="entry name" value="SfsA-like_bacterial"/>
    <property type="match status" value="1"/>
</dbReference>
<dbReference type="AlphaFoldDB" id="A0A1G6DG45"/>
<dbReference type="GO" id="GO:0003677">
    <property type="term" value="F:DNA binding"/>
    <property type="evidence" value="ECO:0007669"/>
    <property type="project" value="InterPro"/>
</dbReference>
<dbReference type="EMBL" id="FMXN01000010">
    <property type="protein sequence ID" value="SDB44102.1"/>
    <property type="molecule type" value="Genomic_DNA"/>
</dbReference>
<protein>
    <recommendedName>
        <fullName evidence="1">Sugar fermentation stimulation protein homolog</fullName>
    </recommendedName>
</protein>
<dbReference type="PANTHER" id="PTHR30545">
    <property type="entry name" value="SUGAR FERMENTATION STIMULATION PROTEIN A"/>
    <property type="match status" value="1"/>
</dbReference>
<comment type="similarity">
    <text evidence="1">Belongs to the SfsA family.</text>
</comment>
<dbReference type="OrthoDB" id="9802365at2"/>
<dbReference type="Pfam" id="PF17746">
    <property type="entry name" value="SfsA_N"/>
    <property type="match status" value="1"/>
</dbReference>
<dbReference type="RefSeq" id="WP_092593623.1">
    <property type="nucleotide sequence ID" value="NZ_FMXN01000010.1"/>
</dbReference>
<evidence type="ECO:0000259" key="3">
    <source>
        <dbReference type="Pfam" id="PF17746"/>
    </source>
</evidence>
<dbReference type="InterPro" id="IPR005224">
    <property type="entry name" value="SfsA"/>
</dbReference>
<feature type="domain" description="Sugar fermentation stimulation protein C-terminal" evidence="2">
    <location>
        <begin position="83"/>
        <end position="221"/>
    </location>
</feature>
<dbReference type="HAMAP" id="MF_00095">
    <property type="entry name" value="SfsA"/>
    <property type="match status" value="1"/>
</dbReference>
<proteinExistence type="inferred from homology"/>
<dbReference type="Gene3D" id="2.40.50.580">
    <property type="match status" value="1"/>
</dbReference>
<gene>
    <name evidence="1" type="primary">sfsA</name>
    <name evidence="4" type="ORF">SAMN02927930_01688</name>
</gene>
<evidence type="ECO:0000313" key="4">
    <source>
        <dbReference type="EMBL" id="SDB44102.1"/>
    </source>
</evidence>
<dbReference type="FunFam" id="2.40.50.580:FF:000001">
    <property type="entry name" value="Sugar fermentation stimulation protein A"/>
    <property type="match status" value="1"/>
</dbReference>
<evidence type="ECO:0000256" key="1">
    <source>
        <dbReference type="HAMAP-Rule" id="MF_00095"/>
    </source>
</evidence>
<dbReference type="STRING" id="1159017.SAMN02927930_01688"/>
<feature type="domain" description="SfsA N-terminal OB" evidence="3">
    <location>
        <begin position="13"/>
        <end position="80"/>
    </location>
</feature>